<dbReference type="AlphaFoldDB" id="A0A0K2UCD7"/>
<proteinExistence type="predicted"/>
<accession>A0A0K2UCD7</accession>
<evidence type="ECO:0000313" key="1">
    <source>
        <dbReference type="EMBL" id="CDW35351.1"/>
    </source>
</evidence>
<sequence length="28" mass="3487">MPKLRVNNKTIILQIYLQWYLNKYKASF</sequence>
<protein>
    <submittedName>
        <fullName evidence="1">Uncharacterized protein</fullName>
    </submittedName>
</protein>
<reference evidence="1" key="1">
    <citation type="submission" date="2014-05" db="EMBL/GenBank/DDBJ databases">
        <authorList>
            <person name="Chronopoulou M."/>
        </authorList>
    </citation>
    <scope>NUCLEOTIDE SEQUENCE</scope>
    <source>
        <tissue evidence="1">Whole organism</tissue>
    </source>
</reference>
<dbReference type="EMBL" id="HACA01017990">
    <property type="protein sequence ID" value="CDW35351.1"/>
    <property type="molecule type" value="Transcribed_RNA"/>
</dbReference>
<organism evidence="1">
    <name type="scientific">Lepeophtheirus salmonis</name>
    <name type="common">Salmon louse</name>
    <name type="synonym">Caligus salmonis</name>
    <dbReference type="NCBI Taxonomy" id="72036"/>
    <lineage>
        <taxon>Eukaryota</taxon>
        <taxon>Metazoa</taxon>
        <taxon>Ecdysozoa</taxon>
        <taxon>Arthropoda</taxon>
        <taxon>Crustacea</taxon>
        <taxon>Multicrustacea</taxon>
        <taxon>Hexanauplia</taxon>
        <taxon>Copepoda</taxon>
        <taxon>Siphonostomatoida</taxon>
        <taxon>Caligidae</taxon>
        <taxon>Lepeophtheirus</taxon>
    </lineage>
</organism>
<name>A0A0K2UCD7_LEPSM</name>